<dbReference type="GO" id="GO:0005524">
    <property type="term" value="F:ATP binding"/>
    <property type="evidence" value="ECO:0007669"/>
    <property type="project" value="UniProtKB-KW"/>
</dbReference>
<dbReference type="PRINTS" id="PR00344">
    <property type="entry name" value="BCTRLSENSOR"/>
</dbReference>
<dbReference type="InterPro" id="IPR029151">
    <property type="entry name" value="Sensor-like_sf"/>
</dbReference>
<evidence type="ECO:0000256" key="4">
    <source>
        <dbReference type="ARBA" id="ARBA00022475"/>
    </source>
</evidence>
<keyword evidence="9 16" id="KW-0418">Kinase</keyword>
<evidence type="ECO:0000256" key="10">
    <source>
        <dbReference type="ARBA" id="ARBA00022840"/>
    </source>
</evidence>
<dbReference type="Gene3D" id="1.10.287.130">
    <property type="match status" value="1"/>
</dbReference>
<evidence type="ECO:0000313" key="16">
    <source>
        <dbReference type="EMBL" id="SDJ72603.1"/>
    </source>
</evidence>
<keyword evidence="10" id="KW-0067">ATP-binding</keyword>
<dbReference type="OrthoDB" id="327291at2157"/>
<protein>
    <recommendedName>
        <fullName evidence="3">histidine kinase</fullName>
        <ecNumber evidence="3">2.7.13.3</ecNumber>
    </recommendedName>
</protein>
<evidence type="ECO:0000259" key="15">
    <source>
        <dbReference type="PROSITE" id="PS50885"/>
    </source>
</evidence>
<evidence type="ECO:0000256" key="8">
    <source>
        <dbReference type="ARBA" id="ARBA00022741"/>
    </source>
</evidence>
<dbReference type="InterPro" id="IPR050980">
    <property type="entry name" value="2C_sensor_his_kinase"/>
</dbReference>
<evidence type="ECO:0000256" key="13">
    <source>
        <dbReference type="SAM" id="Phobius"/>
    </source>
</evidence>
<dbReference type="Pfam" id="PF23846">
    <property type="entry name" value="Cache_WalK"/>
    <property type="match status" value="1"/>
</dbReference>
<evidence type="ECO:0000256" key="11">
    <source>
        <dbReference type="ARBA" id="ARBA00022989"/>
    </source>
</evidence>
<dbReference type="InterPro" id="IPR004358">
    <property type="entry name" value="Sig_transdc_His_kin-like_C"/>
</dbReference>
<keyword evidence="11 13" id="KW-1133">Transmembrane helix</keyword>
<keyword evidence="4" id="KW-1003">Cell membrane</keyword>
<feature type="domain" description="HAMP" evidence="15">
    <location>
        <begin position="264"/>
        <end position="316"/>
    </location>
</feature>
<dbReference type="SUPFAM" id="SSF103190">
    <property type="entry name" value="Sensory domain-like"/>
    <property type="match status" value="1"/>
</dbReference>
<evidence type="ECO:0000256" key="6">
    <source>
        <dbReference type="ARBA" id="ARBA00022679"/>
    </source>
</evidence>
<dbReference type="SMART" id="SM00387">
    <property type="entry name" value="HATPase_c"/>
    <property type="match status" value="1"/>
</dbReference>
<dbReference type="SUPFAM" id="SSF55874">
    <property type="entry name" value="ATPase domain of HSP90 chaperone/DNA topoisomerase II/histidine kinase"/>
    <property type="match status" value="1"/>
</dbReference>
<dbReference type="CDD" id="cd12914">
    <property type="entry name" value="PDC1_DGC_like"/>
    <property type="match status" value="1"/>
</dbReference>
<dbReference type="Gene3D" id="3.30.450.20">
    <property type="entry name" value="PAS domain"/>
    <property type="match status" value="1"/>
</dbReference>
<keyword evidence="12" id="KW-0807">Transducer</keyword>
<comment type="subcellular location">
    <subcellularLocation>
        <location evidence="2">Cell membrane</location>
        <topology evidence="2">Multi-pass membrane protein</topology>
    </subcellularLocation>
</comment>
<dbReference type="AlphaFoldDB" id="A0A1G8W3F0"/>
<gene>
    <name evidence="16" type="ORF">SAMN05216226_10842</name>
</gene>
<dbReference type="GO" id="GO:0004673">
    <property type="term" value="F:protein histidine kinase activity"/>
    <property type="evidence" value="ECO:0007669"/>
    <property type="project" value="UniProtKB-EC"/>
</dbReference>
<keyword evidence="17" id="KW-1185">Reference proteome</keyword>
<comment type="catalytic activity">
    <reaction evidence="1">
        <text>ATP + protein L-histidine = ADP + protein N-phospho-L-histidine.</text>
        <dbReference type="EC" id="2.7.13.3"/>
    </reaction>
</comment>
<dbReference type="STRING" id="890420.SAMN05216226_10842"/>
<dbReference type="GO" id="GO:0007165">
    <property type="term" value="P:signal transduction"/>
    <property type="evidence" value="ECO:0007669"/>
    <property type="project" value="UniProtKB-KW"/>
</dbReference>
<dbReference type="RefSeq" id="WP_092702270.1">
    <property type="nucleotide sequence ID" value="NZ_FNFC01000008.1"/>
</dbReference>
<dbReference type="PANTHER" id="PTHR44936">
    <property type="entry name" value="SENSOR PROTEIN CREC"/>
    <property type="match status" value="1"/>
</dbReference>
<evidence type="ECO:0000256" key="3">
    <source>
        <dbReference type="ARBA" id="ARBA00012438"/>
    </source>
</evidence>
<feature type="transmembrane region" description="Helical" evidence="13">
    <location>
        <begin position="240"/>
        <end position="263"/>
    </location>
</feature>
<dbReference type="GO" id="GO:0005886">
    <property type="term" value="C:plasma membrane"/>
    <property type="evidence" value="ECO:0007669"/>
    <property type="project" value="UniProtKB-SubCell"/>
</dbReference>
<reference evidence="16 17" key="1">
    <citation type="submission" date="2016-10" db="EMBL/GenBank/DDBJ databases">
        <authorList>
            <person name="de Groot N.N."/>
        </authorList>
    </citation>
    <scope>NUCLEOTIDE SEQUENCE [LARGE SCALE GENOMIC DNA]</scope>
    <source>
        <strain evidence="16 17">IBRC-M10015</strain>
    </source>
</reference>
<name>A0A1G8W3F0_9EURY</name>
<dbReference type="EC" id="2.7.13.3" evidence="3"/>
<proteinExistence type="predicted"/>
<dbReference type="PANTHER" id="PTHR44936:SF10">
    <property type="entry name" value="SENSOR PROTEIN RSTB"/>
    <property type="match status" value="1"/>
</dbReference>
<organism evidence="16 17">
    <name type="scientific">Halovenus aranensis</name>
    <dbReference type="NCBI Taxonomy" id="890420"/>
    <lineage>
        <taxon>Archaea</taxon>
        <taxon>Methanobacteriati</taxon>
        <taxon>Methanobacteriota</taxon>
        <taxon>Stenosarchaea group</taxon>
        <taxon>Halobacteria</taxon>
        <taxon>Halobacteriales</taxon>
        <taxon>Haloarculaceae</taxon>
        <taxon>Halovenus</taxon>
    </lineage>
</organism>
<accession>A0A1G8W3F0</accession>
<dbReference type="InterPro" id="IPR003660">
    <property type="entry name" value="HAMP_dom"/>
</dbReference>
<evidence type="ECO:0000259" key="14">
    <source>
        <dbReference type="PROSITE" id="PS50109"/>
    </source>
</evidence>
<dbReference type="Pfam" id="PF02518">
    <property type="entry name" value="HATPase_c"/>
    <property type="match status" value="1"/>
</dbReference>
<dbReference type="Gene3D" id="3.30.565.10">
    <property type="entry name" value="Histidine kinase-like ATPase, C-terminal domain"/>
    <property type="match status" value="1"/>
</dbReference>
<dbReference type="EMBL" id="FNFC01000008">
    <property type="protein sequence ID" value="SDJ72603.1"/>
    <property type="molecule type" value="Genomic_DNA"/>
</dbReference>
<evidence type="ECO:0000256" key="1">
    <source>
        <dbReference type="ARBA" id="ARBA00000085"/>
    </source>
</evidence>
<evidence type="ECO:0000256" key="7">
    <source>
        <dbReference type="ARBA" id="ARBA00022692"/>
    </source>
</evidence>
<dbReference type="InterPro" id="IPR057640">
    <property type="entry name" value="Cache_WalK"/>
</dbReference>
<evidence type="ECO:0000256" key="2">
    <source>
        <dbReference type="ARBA" id="ARBA00004651"/>
    </source>
</evidence>
<keyword evidence="6" id="KW-0808">Transferase</keyword>
<keyword evidence="7 13" id="KW-0812">Transmembrane</keyword>
<dbReference type="InterPro" id="IPR005467">
    <property type="entry name" value="His_kinase_dom"/>
</dbReference>
<dbReference type="CDD" id="cd00075">
    <property type="entry name" value="HATPase"/>
    <property type="match status" value="1"/>
</dbReference>
<evidence type="ECO:0000256" key="9">
    <source>
        <dbReference type="ARBA" id="ARBA00022777"/>
    </source>
</evidence>
<keyword evidence="8" id="KW-0547">Nucleotide-binding</keyword>
<dbReference type="InterPro" id="IPR036890">
    <property type="entry name" value="HATPase_C_sf"/>
</dbReference>
<evidence type="ECO:0000256" key="5">
    <source>
        <dbReference type="ARBA" id="ARBA00022553"/>
    </source>
</evidence>
<dbReference type="InterPro" id="IPR003594">
    <property type="entry name" value="HATPase_dom"/>
</dbReference>
<dbReference type="PROSITE" id="PS50109">
    <property type="entry name" value="HIS_KIN"/>
    <property type="match status" value="1"/>
</dbReference>
<sequence length="534" mass="58075">MKLAHRYTILFLVVVLVSGGVLLTTFTAHRSDVTENAETDVTDRAEQMATFLDNELREQRRVVEFAATDENAVDHGSEAQRAILESFVETTSFNGVSVVDETGTIRALVTDDGPQTDLVGSDISDRTYVRRALAGEHYVSEPFTADTGNRIAVMSVPLAVDGETAGSINAAYHLDSTKMFSVLASKDVDASVTVESNDLMLYSTAGDKETITRQAALDVADWTVKAHYSKDAIDASTRQLAVFQGVVGLVLLGTLAIFGGWVYRAQILQINQVLGQLNALEQRQYDQRVDLGGGHEWEQIEQALAELREALTQREQMLLVHNRILRHNLRNKLNVIRSQTELLDAGDETVSTETTKIRRATDTLLQLADRARTTDQLLDPPEQDARVDLSRVVHDRATAIAESYPALSVTISAPESAYAACGAEIGTAIDELLQNVVDHAGPEPTATVTVVEAGEYVVVRVEDDGDGIPESEAEVITGDHDITQLHHTVGIGLRLVDWIASRYDGTLNVPQTGGTGCAIEIELPRAHPPDETAA</sequence>
<dbReference type="Proteomes" id="UP000198856">
    <property type="component" value="Unassembled WGS sequence"/>
</dbReference>
<evidence type="ECO:0000256" key="12">
    <source>
        <dbReference type="ARBA" id="ARBA00023224"/>
    </source>
</evidence>
<keyword evidence="13" id="KW-0472">Membrane</keyword>
<feature type="domain" description="Histidine kinase" evidence="14">
    <location>
        <begin position="324"/>
        <end position="527"/>
    </location>
</feature>
<dbReference type="PROSITE" id="PS50885">
    <property type="entry name" value="HAMP"/>
    <property type="match status" value="1"/>
</dbReference>
<keyword evidence="5" id="KW-0597">Phosphoprotein</keyword>
<evidence type="ECO:0000313" key="17">
    <source>
        <dbReference type="Proteomes" id="UP000198856"/>
    </source>
</evidence>